<evidence type="ECO:0000313" key="8">
    <source>
        <dbReference type="Proteomes" id="UP000243579"/>
    </source>
</evidence>
<feature type="region of interest" description="Disordered" evidence="5">
    <location>
        <begin position="143"/>
        <end position="168"/>
    </location>
</feature>
<keyword evidence="3" id="KW-0804">Transcription</keyword>
<dbReference type="Proteomes" id="UP000243579">
    <property type="component" value="Unassembled WGS sequence"/>
</dbReference>
<dbReference type="InterPro" id="IPR006565">
    <property type="entry name" value="BTP"/>
</dbReference>
<dbReference type="InterPro" id="IPR009072">
    <property type="entry name" value="Histone-fold"/>
</dbReference>
<dbReference type="GO" id="GO:0005669">
    <property type="term" value="C:transcription factor TFIID complex"/>
    <property type="evidence" value="ECO:0007669"/>
    <property type="project" value="InterPro"/>
</dbReference>
<dbReference type="PANTHER" id="PTHR46338">
    <property type="entry name" value="TRANSCRIPTION INITIATION FACTOR TFIID SUBUNIT 8"/>
    <property type="match status" value="1"/>
</dbReference>
<accession>A0A1V9Z928</accession>
<evidence type="ECO:0000256" key="3">
    <source>
        <dbReference type="ARBA" id="ARBA00023163"/>
    </source>
</evidence>
<feature type="compositionally biased region" description="Basic and acidic residues" evidence="5">
    <location>
        <begin position="143"/>
        <end position="155"/>
    </location>
</feature>
<dbReference type="InterPro" id="IPR037818">
    <property type="entry name" value="TAF8"/>
</dbReference>
<feature type="domain" description="Bromodomain associated" evidence="6">
    <location>
        <begin position="28"/>
        <end position="106"/>
    </location>
</feature>
<keyword evidence="4" id="KW-0539">Nucleus</keyword>
<comment type="caution">
    <text evidence="7">The sequence shown here is derived from an EMBL/GenBank/DDBJ whole genome shotgun (WGS) entry which is preliminary data.</text>
</comment>
<dbReference type="STRING" id="1202772.A0A1V9Z928"/>
<dbReference type="Gene3D" id="1.10.20.10">
    <property type="entry name" value="Histone, subunit A"/>
    <property type="match status" value="1"/>
</dbReference>
<sequence length="319" mass="35852">MGIGVSGAKAFEMADEWSEAGSTSRSVEEYARVVGKMSVAHILGRGVGFEAVQTNASNALVDVMATYIRRIGRQAQELAEVAGRTRPQATDILLALEDMVPNPVQFTDLVQSFKDFHQKYEGNLAFPRDIPRFPSKKLKRKHAEVADDVGRRETEQPAYAPAFAPPLPHRHTYSQERHIVVEKEQDPKRIRLDLFKSRSTTWSTMSRHLVRPPERDLQAYHIVAVPSFPSTVAEPIWKPHLSRHDSHSTSNAFLRQPSVKHGTEARPDLFDGPKTPFRPVVAKPVRKNVEHVVVNETLRVQANKEDMILAGTYHDGDSD</sequence>
<comment type="subcellular location">
    <subcellularLocation>
        <location evidence="1">Nucleus</location>
    </subcellularLocation>
</comment>
<protein>
    <recommendedName>
        <fullName evidence="6">Bromodomain associated domain-containing protein</fullName>
    </recommendedName>
</protein>
<dbReference type="SUPFAM" id="SSF47113">
    <property type="entry name" value="Histone-fold"/>
    <property type="match status" value="1"/>
</dbReference>
<proteinExistence type="predicted"/>
<evidence type="ECO:0000256" key="4">
    <source>
        <dbReference type="ARBA" id="ARBA00023242"/>
    </source>
</evidence>
<keyword evidence="8" id="KW-1185">Reference proteome</keyword>
<dbReference type="SMART" id="SM00576">
    <property type="entry name" value="BTP"/>
    <property type="match status" value="1"/>
</dbReference>
<dbReference type="EMBL" id="JNBR01000361">
    <property type="protein sequence ID" value="OQR94493.1"/>
    <property type="molecule type" value="Genomic_DNA"/>
</dbReference>
<dbReference type="AlphaFoldDB" id="A0A1V9Z928"/>
<evidence type="ECO:0000256" key="1">
    <source>
        <dbReference type="ARBA" id="ARBA00004123"/>
    </source>
</evidence>
<evidence type="ECO:0000256" key="2">
    <source>
        <dbReference type="ARBA" id="ARBA00023015"/>
    </source>
</evidence>
<gene>
    <name evidence="7" type="ORF">ACHHYP_01221</name>
</gene>
<evidence type="ECO:0000313" key="7">
    <source>
        <dbReference type="EMBL" id="OQR94493.1"/>
    </source>
</evidence>
<evidence type="ECO:0000256" key="5">
    <source>
        <dbReference type="SAM" id="MobiDB-lite"/>
    </source>
</evidence>
<dbReference type="PANTHER" id="PTHR46338:SF1">
    <property type="entry name" value="TRANSCRIPTION INITIATION FACTOR TFIID SUBUNIT 8"/>
    <property type="match status" value="1"/>
</dbReference>
<evidence type="ECO:0000259" key="6">
    <source>
        <dbReference type="SMART" id="SM00576"/>
    </source>
</evidence>
<dbReference type="OrthoDB" id="436852at2759"/>
<dbReference type="CDD" id="cd00076">
    <property type="entry name" value="HFD_SF"/>
    <property type="match status" value="1"/>
</dbReference>
<name>A0A1V9Z928_ACHHY</name>
<keyword evidence="2" id="KW-0805">Transcription regulation</keyword>
<dbReference type="GO" id="GO:0046982">
    <property type="term" value="F:protein heterodimerization activity"/>
    <property type="evidence" value="ECO:0007669"/>
    <property type="project" value="InterPro"/>
</dbReference>
<feature type="region of interest" description="Disordered" evidence="5">
    <location>
        <begin position="242"/>
        <end position="272"/>
    </location>
</feature>
<dbReference type="Pfam" id="PF07524">
    <property type="entry name" value="Bromo_TP"/>
    <property type="match status" value="1"/>
</dbReference>
<organism evidence="7 8">
    <name type="scientific">Achlya hypogyna</name>
    <name type="common">Oomycete</name>
    <name type="synonym">Protoachlya hypogyna</name>
    <dbReference type="NCBI Taxonomy" id="1202772"/>
    <lineage>
        <taxon>Eukaryota</taxon>
        <taxon>Sar</taxon>
        <taxon>Stramenopiles</taxon>
        <taxon>Oomycota</taxon>
        <taxon>Saprolegniomycetes</taxon>
        <taxon>Saprolegniales</taxon>
        <taxon>Achlyaceae</taxon>
        <taxon>Achlya</taxon>
    </lineage>
</organism>
<feature type="compositionally biased region" description="Basic and acidic residues" evidence="5">
    <location>
        <begin position="261"/>
        <end position="271"/>
    </location>
</feature>
<reference evidence="7 8" key="1">
    <citation type="journal article" date="2014" name="Genome Biol. Evol.">
        <title>The secreted proteins of Achlya hypogyna and Thraustotheca clavata identify the ancestral oomycete secretome and reveal gene acquisitions by horizontal gene transfer.</title>
        <authorList>
            <person name="Misner I."/>
            <person name="Blouin N."/>
            <person name="Leonard G."/>
            <person name="Richards T.A."/>
            <person name="Lane C.E."/>
        </authorList>
    </citation>
    <scope>NUCLEOTIDE SEQUENCE [LARGE SCALE GENOMIC DNA]</scope>
    <source>
        <strain evidence="7 8">ATCC 48635</strain>
    </source>
</reference>